<dbReference type="EMBL" id="HBUE01123140">
    <property type="protein sequence ID" value="CAG6493279.1"/>
    <property type="molecule type" value="Transcribed_RNA"/>
</dbReference>
<dbReference type="EMBL" id="HBUE01123135">
    <property type="protein sequence ID" value="CAG6493276.1"/>
    <property type="molecule type" value="Transcribed_RNA"/>
</dbReference>
<organism evidence="1">
    <name type="scientific">Culex pipiens</name>
    <name type="common">House mosquito</name>
    <dbReference type="NCBI Taxonomy" id="7175"/>
    <lineage>
        <taxon>Eukaryota</taxon>
        <taxon>Metazoa</taxon>
        <taxon>Ecdysozoa</taxon>
        <taxon>Arthropoda</taxon>
        <taxon>Hexapoda</taxon>
        <taxon>Insecta</taxon>
        <taxon>Pterygota</taxon>
        <taxon>Neoptera</taxon>
        <taxon>Endopterygota</taxon>
        <taxon>Diptera</taxon>
        <taxon>Nematocera</taxon>
        <taxon>Culicoidea</taxon>
        <taxon>Culicidae</taxon>
        <taxon>Culicinae</taxon>
        <taxon>Culicini</taxon>
        <taxon>Culex</taxon>
        <taxon>Culex</taxon>
    </lineage>
</organism>
<dbReference type="EMBL" id="HBUE01123139">
    <property type="protein sequence ID" value="CAG6493278.1"/>
    <property type="molecule type" value="Transcribed_RNA"/>
</dbReference>
<dbReference type="EMBL" id="HBUE01123141">
    <property type="protein sequence ID" value="CAG6493280.1"/>
    <property type="molecule type" value="Transcribed_RNA"/>
</dbReference>
<sequence>MCLCSPEGFDFSHICVFVVNRTHAHTFRAFWGFLRVSERDFRFFKDVFRYKNIIILRYFTSNVTFLFSISTIKCVLVKANNVVFVLVCVRVKRCAHPRRPRLLCLRASSTFYCVCKSVRVG</sequence>
<reference evidence="1" key="1">
    <citation type="submission" date="2021-05" db="EMBL/GenBank/DDBJ databases">
        <authorList>
            <person name="Alioto T."/>
            <person name="Alioto T."/>
            <person name="Gomez Garrido J."/>
        </authorList>
    </citation>
    <scope>NUCLEOTIDE SEQUENCE</scope>
</reference>
<dbReference type="EMBL" id="HBUE01123136">
    <property type="protein sequence ID" value="CAG6493277.1"/>
    <property type="molecule type" value="Transcribed_RNA"/>
</dbReference>
<evidence type="ECO:0000313" key="1">
    <source>
        <dbReference type="EMBL" id="CAG6493280.1"/>
    </source>
</evidence>
<dbReference type="EMBL" id="HBUE01123134">
    <property type="protein sequence ID" value="CAG6493275.1"/>
    <property type="molecule type" value="Transcribed_RNA"/>
</dbReference>
<name>A0A8D8CG16_CULPI</name>
<accession>A0A8D8CG16</accession>
<protein>
    <submittedName>
        <fullName evidence="1">(northern house mosquito) hypothetical protein</fullName>
    </submittedName>
</protein>
<dbReference type="EMBL" id="HBUE01123142">
    <property type="protein sequence ID" value="CAG6493281.1"/>
    <property type="molecule type" value="Transcribed_RNA"/>
</dbReference>
<proteinExistence type="predicted"/>
<dbReference type="AlphaFoldDB" id="A0A8D8CG16"/>